<dbReference type="InterPro" id="IPR012259">
    <property type="entry name" value="DHFR"/>
</dbReference>
<dbReference type="SUPFAM" id="SSF53597">
    <property type="entry name" value="Dihydrofolate reductase-like"/>
    <property type="match status" value="1"/>
</dbReference>
<proteinExistence type="inferred from homology"/>
<dbReference type="EC" id="1.5.1.3" evidence="3 8"/>
<evidence type="ECO:0000313" key="12">
    <source>
        <dbReference type="Proteomes" id="UP000005744"/>
    </source>
</evidence>
<name>I3CIS1_9GAMM</name>
<dbReference type="Pfam" id="PF00186">
    <property type="entry name" value="DHFR_1"/>
    <property type="match status" value="1"/>
</dbReference>
<evidence type="ECO:0000256" key="8">
    <source>
        <dbReference type="PIRNR" id="PIRNR000194"/>
    </source>
</evidence>
<evidence type="ECO:0000256" key="3">
    <source>
        <dbReference type="ARBA" id="ARBA00012856"/>
    </source>
</evidence>
<keyword evidence="6 8" id="KW-0560">Oxidoreductase</keyword>
<dbReference type="PANTHER" id="PTHR48069">
    <property type="entry name" value="DIHYDROFOLATE REDUCTASE"/>
    <property type="match status" value="1"/>
</dbReference>
<evidence type="ECO:0000256" key="2">
    <source>
        <dbReference type="ARBA" id="ARBA00009539"/>
    </source>
</evidence>
<dbReference type="Proteomes" id="UP000005744">
    <property type="component" value="Unassembled WGS sequence"/>
</dbReference>
<evidence type="ECO:0000256" key="9">
    <source>
        <dbReference type="RuleBase" id="RU004474"/>
    </source>
</evidence>
<comment type="function">
    <text evidence="7 8">Key enzyme in folate metabolism. Catalyzes an essential reaction for de novo glycine and purine synthesis, and for DNA precursor synthesis.</text>
</comment>
<dbReference type="AlphaFoldDB" id="I3CIS1"/>
<evidence type="ECO:0000256" key="6">
    <source>
        <dbReference type="ARBA" id="ARBA00023002"/>
    </source>
</evidence>
<dbReference type="OrthoDB" id="9804315at2"/>
<evidence type="ECO:0000256" key="5">
    <source>
        <dbReference type="ARBA" id="ARBA00022857"/>
    </source>
</evidence>
<dbReference type="PRINTS" id="PR00070">
    <property type="entry name" value="DHFR"/>
</dbReference>
<dbReference type="GO" id="GO:0070401">
    <property type="term" value="F:NADP+ binding"/>
    <property type="evidence" value="ECO:0007669"/>
    <property type="project" value="UniProtKB-ARBA"/>
</dbReference>
<dbReference type="CDD" id="cd00209">
    <property type="entry name" value="DHFR"/>
    <property type="match status" value="1"/>
</dbReference>
<feature type="domain" description="DHFR" evidence="10">
    <location>
        <begin position="8"/>
        <end position="166"/>
    </location>
</feature>
<dbReference type="PANTHER" id="PTHR48069:SF3">
    <property type="entry name" value="DIHYDROFOLATE REDUCTASE"/>
    <property type="match status" value="1"/>
</dbReference>
<comment type="similarity">
    <text evidence="2 8 9">Belongs to the dihydrofolate reductase family.</text>
</comment>
<dbReference type="eggNOG" id="COG0262">
    <property type="taxonomic scope" value="Bacteria"/>
</dbReference>
<dbReference type="NCBIfam" id="NF008037">
    <property type="entry name" value="PRK10769.1"/>
    <property type="match status" value="1"/>
</dbReference>
<dbReference type="UniPathway" id="UPA00077">
    <property type="reaction ID" value="UER00158"/>
</dbReference>
<dbReference type="GO" id="GO:0046654">
    <property type="term" value="P:tetrahydrofolate biosynthetic process"/>
    <property type="evidence" value="ECO:0007669"/>
    <property type="project" value="UniProtKB-UniPathway"/>
</dbReference>
<gene>
    <name evidence="11" type="ORF">BegalDRAFT_2673</name>
</gene>
<keyword evidence="4 8" id="KW-0554">One-carbon metabolism</keyword>
<comment type="catalytic activity">
    <reaction evidence="8">
        <text>(6S)-5,6,7,8-tetrahydrofolate + NADP(+) = 7,8-dihydrofolate + NADPH + H(+)</text>
        <dbReference type="Rhea" id="RHEA:15009"/>
        <dbReference type="ChEBI" id="CHEBI:15378"/>
        <dbReference type="ChEBI" id="CHEBI:57451"/>
        <dbReference type="ChEBI" id="CHEBI:57453"/>
        <dbReference type="ChEBI" id="CHEBI:57783"/>
        <dbReference type="ChEBI" id="CHEBI:58349"/>
        <dbReference type="EC" id="1.5.1.3"/>
    </reaction>
</comment>
<dbReference type="PIRSF" id="PIRSF000194">
    <property type="entry name" value="DHFR"/>
    <property type="match status" value="1"/>
</dbReference>
<dbReference type="FunFam" id="3.40.430.10:FF:000001">
    <property type="entry name" value="Dihydrofolate reductase"/>
    <property type="match status" value="1"/>
</dbReference>
<dbReference type="PROSITE" id="PS51330">
    <property type="entry name" value="DHFR_2"/>
    <property type="match status" value="1"/>
</dbReference>
<dbReference type="GO" id="GO:0046655">
    <property type="term" value="P:folic acid metabolic process"/>
    <property type="evidence" value="ECO:0007669"/>
    <property type="project" value="TreeGrafter"/>
</dbReference>
<dbReference type="GO" id="GO:0005829">
    <property type="term" value="C:cytosol"/>
    <property type="evidence" value="ECO:0007669"/>
    <property type="project" value="TreeGrafter"/>
</dbReference>
<dbReference type="PROSITE" id="PS00075">
    <property type="entry name" value="DHFR_1"/>
    <property type="match status" value="1"/>
</dbReference>
<evidence type="ECO:0000256" key="1">
    <source>
        <dbReference type="ARBA" id="ARBA00004903"/>
    </source>
</evidence>
<dbReference type="InterPro" id="IPR001796">
    <property type="entry name" value="DHFR_dom"/>
</dbReference>
<dbReference type="InterPro" id="IPR024072">
    <property type="entry name" value="DHFR-like_dom_sf"/>
</dbReference>
<dbReference type="STRING" id="395493.BegalDRAFT_2673"/>
<dbReference type="EMBL" id="JH600070">
    <property type="protein sequence ID" value="EIJ43514.1"/>
    <property type="molecule type" value="Genomic_DNA"/>
</dbReference>
<evidence type="ECO:0000313" key="11">
    <source>
        <dbReference type="EMBL" id="EIJ43514.1"/>
    </source>
</evidence>
<comment type="pathway">
    <text evidence="1 8">Cofactor biosynthesis; tetrahydrofolate biosynthesis; 5,6,7,8-tetrahydrofolate from 7,8-dihydrofolate: step 1/1.</text>
</comment>
<dbReference type="GO" id="GO:0006730">
    <property type="term" value="P:one-carbon metabolic process"/>
    <property type="evidence" value="ECO:0007669"/>
    <property type="project" value="UniProtKB-KW"/>
</dbReference>
<dbReference type="InterPro" id="IPR017925">
    <property type="entry name" value="DHFR_CS"/>
</dbReference>
<accession>I3CIS1</accession>
<keyword evidence="12" id="KW-1185">Reference proteome</keyword>
<dbReference type="Gene3D" id="3.40.430.10">
    <property type="entry name" value="Dihydrofolate Reductase, subunit A"/>
    <property type="match status" value="1"/>
</dbReference>
<dbReference type="GO" id="GO:0046452">
    <property type="term" value="P:dihydrofolate metabolic process"/>
    <property type="evidence" value="ECO:0007669"/>
    <property type="project" value="TreeGrafter"/>
</dbReference>
<evidence type="ECO:0000256" key="4">
    <source>
        <dbReference type="ARBA" id="ARBA00022563"/>
    </source>
</evidence>
<keyword evidence="5 8" id="KW-0521">NADP</keyword>
<organism evidence="11 12">
    <name type="scientific">Beggiatoa alba B18LD</name>
    <dbReference type="NCBI Taxonomy" id="395493"/>
    <lineage>
        <taxon>Bacteria</taxon>
        <taxon>Pseudomonadati</taxon>
        <taxon>Pseudomonadota</taxon>
        <taxon>Gammaproteobacteria</taxon>
        <taxon>Thiotrichales</taxon>
        <taxon>Thiotrichaceae</taxon>
        <taxon>Beggiatoa</taxon>
    </lineage>
</organism>
<sequence length="175" mass="20181">MTTTSQGIVSLIVAMNPQRVIGLHNKMPWHLPADLAYFRRVTTGKPVIMGRKTYESIGRPLPQRENFILSQQTDLTIAGCQVVHNMAEILHIFRSYPETMVIGGGSLYRLLMPYAQRLYLTIVEETFAGDTYFPEFSAEQWREVWREPHVADAKNPFNYTFCRLERVNSMSLCYS</sequence>
<dbReference type="GO" id="GO:0004146">
    <property type="term" value="F:dihydrofolate reductase activity"/>
    <property type="evidence" value="ECO:0007669"/>
    <property type="project" value="UniProtKB-EC"/>
</dbReference>
<evidence type="ECO:0000256" key="7">
    <source>
        <dbReference type="ARBA" id="ARBA00025067"/>
    </source>
</evidence>
<protein>
    <recommendedName>
        <fullName evidence="3 8">Dihydrofolate reductase</fullName>
        <ecNumber evidence="3 8">1.5.1.3</ecNumber>
    </recommendedName>
</protein>
<dbReference type="HOGENOM" id="CLU_043966_5_1_6"/>
<evidence type="ECO:0000259" key="10">
    <source>
        <dbReference type="PROSITE" id="PS51330"/>
    </source>
</evidence>
<reference evidence="11 12" key="1">
    <citation type="submission" date="2011-11" db="EMBL/GenBank/DDBJ databases">
        <title>Improved High-Quality Draft sequence of Beggiatoa alba B18lD.</title>
        <authorList>
            <consortium name="US DOE Joint Genome Institute"/>
            <person name="Lucas S."/>
            <person name="Han J."/>
            <person name="Lapidus A."/>
            <person name="Cheng J.-F."/>
            <person name="Goodwin L."/>
            <person name="Pitluck S."/>
            <person name="Peters L."/>
            <person name="Mikhailova N."/>
            <person name="Held B."/>
            <person name="Detter J.C."/>
            <person name="Han C."/>
            <person name="Tapia R."/>
            <person name="Land M."/>
            <person name="Hauser L."/>
            <person name="Kyrpides N."/>
            <person name="Ivanova N."/>
            <person name="Pagani I."/>
            <person name="Samuel K."/>
            <person name="Teske A."/>
            <person name="Mueller J."/>
            <person name="Woyke T."/>
        </authorList>
    </citation>
    <scope>NUCLEOTIDE SEQUENCE [LARGE SCALE GENOMIC DNA]</scope>
    <source>
        <strain evidence="11 12">B18LD</strain>
    </source>
</reference>